<keyword evidence="2" id="KW-1185">Reference proteome</keyword>
<gene>
    <name evidence="1" type="ORF">ACFOZ9_12095</name>
</gene>
<accession>A0ABV8XPW2</accession>
<name>A0ABV8XPW2_9DEIO</name>
<dbReference type="Proteomes" id="UP001595998">
    <property type="component" value="Unassembled WGS sequence"/>
</dbReference>
<proteinExistence type="predicted"/>
<dbReference type="RefSeq" id="WP_380039961.1">
    <property type="nucleotide sequence ID" value="NZ_JBHSEH010000014.1"/>
</dbReference>
<organism evidence="1 2">
    <name type="scientific">Deinococcus navajonensis</name>
    <dbReference type="NCBI Taxonomy" id="309884"/>
    <lineage>
        <taxon>Bacteria</taxon>
        <taxon>Thermotogati</taxon>
        <taxon>Deinococcota</taxon>
        <taxon>Deinococci</taxon>
        <taxon>Deinococcales</taxon>
        <taxon>Deinococcaceae</taxon>
        <taxon>Deinococcus</taxon>
    </lineage>
</organism>
<evidence type="ECO:0008006" key="3">
    <source>
        <dbReference type="Google" id="ProtNLM"/>
    </source>
</evidence>
<dbReference type="EMBL" id="JBHSEH010000014">
    <property type="protein sequence ID" value="MFC4426951.1"/>
    <property type="molecule type" value="Genomic_DNA"/>
</dbReference>
<sequence>MTVTMRSARLRRLLALILVMCCGARAGAWQLPLDYLSRFGSTEVVLSTQEGFGVRFIPLPLDLDLRLSLVKAPTYLDYGLSARKDYGEIRLGVFYSQPQFRVSYLPPSGLQYVGAIQPDYGDFSGGYAWQFLDKKVRVKPMLGVVIDGPRTLPYTLLNVSANESFQGKGFSFSVGVGAEVLAFLNSGNVQQAYSASAFGTYKLTPQVSLFGYHIGQFVNGKADAERLQAYPYQISHLSAAYRVPSTGFQVGLGGLRVSANRSWLNDVTTVTGDVLFRIDGLPALLGPSVGYRWNPDGTRTWIFSLASM</sequence>
<reference evidence="2" key="1">
    <citation type="journal article" date="2019" name="Int. J. Syst. Evol. Microbiol.">
        <title>The Global Catalogue of Microorganisms (GCM) 10K type strain sequencing project: providing services to taxonomists for standard genome sequencing and annotation.</title>
        <authorList>
            <consortium name="The Broad Institute Genomics Platform"/>
            <consortium name="The Broad Institute Genome Sequencing Center for Infectious Disease"/>
            <person name="Wu L."/>
            <person name="Ma J."/>
        </authorList>
    </citation>
    <scope>NUCLEOTIDE SEQUENCE [LARGE SCALE GENOMIC DNA]</scope>
    <source>
        <strain evidence="2">CCUG 56029</strain>
    </source>
</reference>
<evidence type="ECO:0000313" key="1">
    <source>
        <dbReference type="EMBL" id="MFC4426951.1"/>
    </source>
</evidence>
<comment type="caution">
    <text evidence="1">The sequence shown here is derived from an EMBL/GenBank/DDBJ whole genome shotgun (WGS) entry which is preliminary data.</text>
</comment>
<protein>
    <recommendedName>
        <fullName evidence="3">Outer membrane beta-barrel porin/alpha-amylase</fullName>
    </recommendedName>
</protein>
<evidence type="ECO:0000313" key="2">
    <source>
        <dbReference type="Proteomes" id="UP001595998"/>
    </source>
</evidence>